<comment type="function">
    <text evidence="3">Nucleotide-binding protein.</text>
</comment>
<dbReference type="NCBIfam" id="NF003819">
    <property type="entry name" value="PRK05412.1"/>
    <property type="match status" value="1"/>
</dbReference>
<reference evidence="5" key="1">
    <citation type="journal article" date="2019" name="Int. J. Syst. Evol. Microbiol.">
        <title>The Global Catalogue of Microorganisms (GCM) 10K type strain sequencing project: providing services to taxonomists for standard genome sequencing and annotation.</title>
        <authorList>
            <consortium name="The Broad Institute Genomics Platform"/>
            <consortium name="The Broad Institute Genome Sequencing Center for Infectious Disease"/>
            <person name="Wu L."/>
            <person name="Ma J."/>
        </authorList>
    </citation>
    <scope>NUCLEOTIDE SEQUENCE [LARGE SCALE GENOMIC DNA]</scope>
    <source>
        <strain evidence="5">JCM 31890</strain>
    </source>
</reference>
<dbReference type="InterPro" id="IPR007551">
    <property type="entry name" value="YajQ/Smlt4090-like"/>
</dbReference>
<name>A0ABP8L443_9BURK</name>
<evidence type="ECO:0000256" key="2">
    <source>
        <dbReference type="ARBA" id="ARBA00093450"/>
    </source>
</evidence>
<dbReference type="SUPFAM" id="SSF89963">
    <property type="entry name" value="YajQ-like"/>
    <property type="match status" value="2"/>
</dbReference>
<evidence type="ECO:0000313" key="4">
    <source>
        <dbReference type="EMBL" id="GAA4422199.1"/>
    </source>
</evidence>
<evidence type="ECO:0000256" key="3">
    <source>
        <dbReference type="HAMAP-Rule" id="MF_00632"/>
    </source>
</evidence>
<dbReference type="CDD" id="cd11740">
    <property type="entry name" value="YajQ_like"/>
    <property type="match status" value="1"/>
</dbReference>
<evidence type="ECO:0000256" key="1">
    <source>
        <dbReference type="ARBA" id="ARBA00022741"/>
    </source>
</evidence>
<sequence>MARLSHPAPVPLWCDAVPYTASARPMPSFDTVCEPNLVEVKNAVENASKEIGTRFDFKGTSASVEIKDKEITLTGDAEFQLTQIEDVLRNKLTKRNVDVRFLDAGTVQKIGGDKVKQVFTVRSGIEAELAKKIQRLVKDSKLKLQAAIQGDAVRVTGAKRDDLQAAMALIRKDIADVPLSFNNFRD</sequence>
<dbReference type="Gene3D" id="3.30.70.860">
    <property type="match status" value="1"/>
</dbReference>
<dbReference type="Pfam" id="PF04461">
    <property type="entry name" value="YajQ"/>
    <property type="match status" value="1"/>
</dbReference>
<keyword evidence="5" id="KW-1185">Reference proteome</keyword>
<dbReference type="PANTHER" id="PTHR30476:SF0">
    <property type="entry name" value="UPF0234 PROTEIN YAJQ"/>
    <property type="match status" value="1"/>
</dbReference>
<accession>A0ABP8L443</accession>
<comment type="caution">
    <text evidence="4">The sequence shown here is derived from an EMBL/GenBank/DDBJ whole genome shotgun (WGS) entry which is preliminary data.</text>
</comment>
<dbReference type="InterPro" id="IPR036183">
    <property type="entry name" value="YajQ-like_sf"/>
</dbReference>
<organism evidence="4 5">
    <name type="scientific">Acidovorax lacteus</name>
    <dbReference type="NCBI Taxonomy" id="1924988"/>
    <lineage>
        <taxon>Bacteria</taxon>
        <taxon>Pseudomonadati</taxon>
        <taxon>Pseudomonadota</taxon>
        <taxon>Betaproteobacteria</taxon>
        <taxon>Burkholderiales</taxon>
        <taxon>Comamonadaceae</taxon>
        <taxon>Acidovorax</taxon>
    </lineage>
</organism>
<proteinExistence type="inferred from homology"/>
<dbReference type="Gene3D" id="3.30.70.990">
    <property type="entry name" value="YajQ-like, domain 2"/>
    <property type="match status" value="1"/>
</dbReference>
<dbReference type="InterPro" id="IPR035570">
    <property type="entry name" value="UPF0234_N"/>
</dbReference>
<protein>
    <recommendedName>
        <fullName evidence="3">Nucleotide-binding protein GCM10023090_12950</fullName>
    </recommendedName>
</protein>
<keyword evidence="1 3" id="KW-0547">Nucleotide-binding</keyword>
<dbReference type="HAMAP" id="MF_00632">
    <property type="entry name" value="UPF0234"/>
    <property type="match status" value="1"/>
</dbReference>
<dbReference type="InterPro" id="IPR035571">
    <property type="entry name" value="UPF0234-like_C"/>
</dbReference>
<dbReference type="Proteomes" id="UP001501788">
    <property type="component" value="Unassembled WGS sequence"/>
</dbReference>
<gene>
    <name evidence="4" type="ORF">GCM10023090_12950</name>
</gene>
<dbReference type="EMBL" id="BAABEX010000007">
    <property type="protein sequence ID" value="GAA4422199.1"/>
    <property type="molecule type" value="Genomic_DNA"/>
</dbReference>
<dbReference type="PANTHER" id="PTHR30476">
    <property type="entry name" value="UPF0234 PROTEIN YAJQ"/>
    <property type="match status" value="1"/>
</dbReference>
<comment type="similarity">
    <text evidence="2 3">Belongs to the YajQ family.</text>
</comment>
<evidence type="ECO:0000313" key="5">
    <source>
        <dbReference type="Proteomes" id="UP001501788"/>
    </source>
</evidence>